<dbReference type="PANTHER" id="PTHR39569:SF1">
    <property type="entry name" value="INORGANIC TRIPHOSPHATASE"/>
    <property type="match status" value="1"/>
</dbReference>
<proteinExistence type="predicted"/>
<dbReference type="InterPro" id="IPR023577">
    <property type="entry name" value="CYTH_domain"/>
</dbReference>
<protein>
    <submittedName>
        <fullName evidence="3">Inorganic triphosphatase</fullName>
    </submittedName>
</protein>
<dbReference type="GO" id="GO:0046872">
    <property type="term" value="F:metal ion binding"/>
    <property type="evidence" value="ECO:0007669"/>
    <property type="project" value="TreeGrafter"/>
</dbReference>
<dbReference type="SUPFAM" id="SSF55154">
    <property type="entry name" value="CYTH-like phosphatases"/>
    <property type="match status" value="1"/>
</dbReference>
<evidence type="ECO:0000259" key="2">
    <source>
        <dbReference type="PROSITE" id="PS51708"/>
    </source>
</evidence>
<dbReference type="CDD" id="cd07756">
    <property type="entry name" value="CYTH-like_Pase_CHAD"/>
    <property type="match status" value="1"/>
</dbReference>
<reference evidence="3 4" key="1">
    <citation type="submission" date="2017-08" db="EMBL/GenBank/DDBJ databases">
        <title>Infants hospitalized years apart are colonized by the same room-sourced microbial strains.</title>
        <authorList>
            <person name="Brooks B."/>
            <person name="Olm M.R."/>
            <person name="Firek B.A."/>
            <person name="Baker R."/>
            <person name="Thomas B.C."/>
            <person name="Morowitz M.J."/>
            <person name="Banfield J.F."/>
        </authorList>
    </citation>
    <scope>NUCLEOTIDE SEQUENCE [LARGE SCALE GENOMIC DNA]</scope>
    <source>
        <strain evidence="3">S2_018_000_R3_119</strain>
    </source>
</reference>
<dbReference type="Gene3D" id="2.40.320.10">
    <property type="entry name" value="Hypothetical Protein Pfu-838710-001"/>
    <property type="match status" value="1"/>
</dbReference>
<dbReference type="Proteomes" id="UP000249555">
    <property type="component" value="Unassembled WGS sequence"/>
</dbReference>
<gene>
    <name evidence="3" type="ORF">DI640_00465</name>
</gene>
<dbReference type="SMART" id="SM01118">
    <property type="entry name" value="CYTH"/>
    <property type="match status" value="1"/>
</dbReference>
<dbReference type="InterPro" id="IPR033469">
    <property type="entry name" value="CYTH-like_dom_sf"/>
</dbReference>
<dbReference type="InterPro" id="IPR007899">
    <property type="entry name" value="CHAD_dom"/>
</dbReference>
<dbReference type="AlphaFoldDB" id="A0A2W4Z616"/>
<dbReference type="PROSITE" id="PS51708">
    <property type="entry name" value="CHAD"/>
    <property type="match status" value="1"/>
</dbReference>
<dbReference type="Gene3D" id="1.40.20.10">
    <property type="entry name" value="CHAD domain"/>
    <property type="match status" value="1"/>
</dbReference>
<evidence type="ECO:0000313" key="4">
    <source>
        <dbReference type="Proteomes" id="UP000249555"/>
    </source>
</evidence>
<dbReference type="PANTHER" id="PTHR39569">
    <property type="entry name" value="INORGANIC TRIPHOSPHATASE"/>
    <property type="match status" value="1"/>
</dbReference>
<dbReference type="InterPro" id="IPR039013">
    <property type="entry name" value="YgiF"/>
</dbReference>
<dbReference type="Pfam" id="PF05235">
    <property type="entry name" value="CHAD"/>
    <property type="match status" value="1"/>
</dbReference>
<evidence type="ECO:0000259" key="1">
    <source>
        <dbReference type="PROSITE" id="PS51707"/>
    </source>
</evidence>
<accession>A0A2W4Z616</accession>
<dbReference type="PROSITE" id="PS51707">
    <property type="entry name" value="CYTH"/>
    <property type="match status" value="1"/>
</dbReference>
<name>A0A2W4Z616_9SPHN</name>
<dbReference type="GO" id="GO:0050355">
    <property type="term" value="F:inorganic triphosphate phosphatase activity"/>
    <property type="evidence" value="ECO:0007669"/>
    <property type="project" value="InterPro"/>
</dbReference>
<feature type="domain" description="CHAD" evidence="2">
    <location>
        <begin position="210"/>
        <end position="484"/>
    </location>
</feature>
<dbReference type="Pfam" id="PF01928">
    <property type="entry name" value="CYTH"/>
    <property type="match status" value="1"/>
</dbReference>
<feature type="domain" description="CYTH" evidence="1">
    <location>
        <begin position="2"/>
        <end position="196"/>
    </location>
</feature>
<dbReference type="InterPro" id="IPR038186">
    <property type="entry name" value="CHAD_dom_sf"/>
</dbReference>
<evidence type="ECO:0000313" key="3">
    <source>
        <dbReference type="EMBL" id="PZO76927.1"/>
    </source>
</evidence>
<comment type="caution">
    <text evidence="3">The sequence shown here is derived from an EMBL/GenBank/DDBJ whole genome shotgun (WGS) entry which is preliminary data.</text>
</comment>
<dbReference type="EMBL" id="QFMX01000001">
    <property type="protein sequence ID" value="PZO76927.1"/>
    <property type="molecule type" value="Genomic_DNA"/>
</dbReference>
<dbReference type="SMART" id="SM00880">
    <property type="entry name" value="CHAD"/>
    <property type="match status" value="1"/>
</dbReference>
<organism evidence="3 4">
    <name type="scientific">Sphingomonas taxi</name>
    <dbReference type="NCBI Taxonomy" id="1549858"/>
    <lineage>
        <taxon>Bacteria</taxon>
        <taxon>Pseudomonadati</taxon>
        <taxon>Pseudomonadota</taxon>
        <taxon>Alphaproteobacteria</taxon>
        <taxon>Sphingomonadales</taxon>
        <taxon>Sphingomonadaceae</taxon>
        <taxon>Sphingomonas</taxon>
    </lineage>
</organism>
<sequence length="486" mass="53311">MSQEVELKLVLDVAAADAFAESDLFGAPASTRQMQAVYFDTPDLALSQGGVSLRIRQSGDTRTQTIKVADAKAAGLFARSEWEIEVADMVPVVDDRTPIPALLGKEAGTLAPIFTVAVERLTWMIASGEASIELVLDRGHVAAGDRLSPICELELELKQGEPAALFVLARTLAAQFPVRLGVVTKSERGYDLLRPVSRAFKAERIALSRDASAANAFEAVAGSCIRQYRLNETILLDEANAEALHQARVSLRRLRSAFSIFKPLLDGDEVPHFQSELRWLGSVLGDARDLDVLLAKAKPDGSLFERLSQARDAAYAAVDTVLGSDRVRALMLDLTEWLACGAWRTAPSTRDARDASARQFAAETLHALRRRIRKRGRSLSTLADEERHEVRKTAKRLRYGAEFLGSVFSSKKRSRRYGKFVGSLETLQDELGALNDMATAPVVLDRVGLRDDPGAKGLLAHRKKSKIIDAAAEAYDDLLERKTFWG</sequence>